<organism evidence="1 2">
    <name type="scientific">Flavobacterium circumlabens</name>
    <dbReference type="NCBI Taxonomy" id="2133765"/>
    <lineage>
        <taxon>Bacteria</taxon>
        <taxon>Pseudomonadati</taxon>
        <taxon>Bacteroidota</taxon>
        <taxon>Flavobacteriia</taxon>
        <taxon>Flavobacteriales</taxon>
        <taxon>Flavobacteriaceae</taxon>
        <taxon>Flavobacterium</taxon>
    </lineage>
</organism>
<sequence>MHLTARHAIPIAIGIAQSSLCFFARKALLFPADIADFSILTLKNNLPNLLNLRETKKTQRKNLCAFVTLLL</sequence>
<evidence type="ECO:0000313" key="2">
    <source>
        <dbReference type="Proteomes" id="UP000298340"/>
    </source>
</evidence>
<evidence type="ECO:0000313" key="1">
    <source>
        <dbReference type="EMBL" id="TEB43486.1"/>
    </source>
</evidence>
<name>A0A4Y7UAM5_9FLAO</name>
<gene>
    <name evidence="1" type="ORF">D0809_15090</name>
</gene>
<comment type="caution">
    <text evidence="1">The sequence shown here is derived from an EMBL/GenBank/DDBJ whole genome shotgun (WGS) entry which is preliminary data.</text>
</comment>
<proteinExistence type="predicted"/>
<protein>
    <submittedName>
        <fullName evidence="1">Uncharacterized protein</fullName>
    </submittedName>
</protein>
<dbReference type="EMBL" id="QWDN01000005">
    <property type="protein sequence ID" value="TEB43486.1"/>
    <property type="molecule type" value="Genomic_DNA"/>
</dbReference>
<accession>A0A4Y7UAM5</accession>
<dbReference type="Proteomes" id="UP000298340">
    <property type="component" value="Unassembled WGS sequence"/>
</dbReference>
<reference evidence="1 2" key="1">
    <citation type="journal article" date="2018" name="Syst. Appl. Microbiol.">
        <title>Flavobacterium circumlabens sp. nov. and Flavobacterium cupreum sp. nov., two psychrotrophic species isolated from Antarctic environmental samples.</title>
        <authorList>
            <person name="Kralova S."/>
            <person name="Busse H.J."/>
            <person name="Svec P."/>
            <person name="Maslanova I."/>
            <person name="Stankova E."/>
            <person name="Bartak M."/>
            <person name="Sedlacek I."/>
        </authorList>
    </citation>
    <scope>NUCLEOTIDE SEQUENCE [LARGE SCALE GENOMIC DNA]</scope>
    <source>
        <strain evidence="1 2">CCM 8828</strain>
    </source>
</reference>
<dbReference type="AlphaFoldDB" id="A0A4Y7UAM5"/>